<dbReference type="EMBL" id="CP015453">
    <property type="protein sequence ID" value="AWH95439.1"/>
    <property type="molecule type" value="Genomic_DNA"/>
</dbReference>
<name>A0AAD0JQS7_9ACTN</name>
<dbReference type="AlphaFoldDB" id="A0AAD0JQS7"/>
<keyword evidence="1" id="KW-0812">Transmembrane</keyword>
<accession>A0AAD0JQS7</accession>
<gene>
    <name evidence="2" type="ORF">A6048_07960</name>
</gene>
<sequence length="81" mass="8447">MVCVPGMTAVVFMAGVMLPCVAVAGGVVGRIRVMMLGYRRALIVEVPGRVATGSVAVGVVMMIVRLTHSFTSVLSRAAWLA</sequence>
<evidence type="ECO:0000256" key="1">
    <source>
        <dbReference type="SAM" id="Phobius"/>
    </source>
</evidence>
<evidence type="ECO:0000313" key="3">
    <source>
        <dbReference type="Proteomes" id="UP000244903"/>
    </source>
</evidence>
<evidence type="ECO:0000313" key="2">
    <source>
        <dbReference type="EMBL" id="AWH95439.1"/>
    </source>
</evidence>
<feature type="transmembrane region" description="Helical" evidence="1">
    <location>
        <begin position="6"/>
        <end position="29"/>
    </location>
</feature>
<keyword evidence="3" id="KW-1185">Reference proteome</keyword>
<organism evidence="2 3">
    <name type="scientific">Dietzia psychralcaliphila</name>
    <dbReference type="NCBI Taxonomy" id="139021"/>
    <lineage>
        <taxon>Bacteria</taxon>
        <taxon>Bacillati</taxon>
        <taxon>Actinomycetota</taxon>
        <taxon>Actinomycetes</taxon>
        <taxon>Mycobacteriales</taxon>
        <taxon>Dietziaceae</taxon>
        <taxon>Dietzia</taxon>
    </lineage>
</organism>
<reference evidence="2 3" key="1">
    <citation type="submission" date="2016-04" db="EMBL/GenBank/DDBJ databases">
        <title>Complete genome sequence of the haloalkaliphilic hydrocarbon-degrading bacterium Dietzia psychralcaliphila ILA-1T, isolated from a drain of a fish product-processing plant.</title>
        <authorList>
            <person name="Zhao J."/>
            <person name="Hu B."/>
            <person name="Geng S."/>
            <person name="Nie Y."/>
            <person name="Tang Y."/>
        </authorList>
    </citation>
    <scope>NUCLEOTIDE SEQUENCE [LARGE SCALE GENOMIC DNA]</scope>
    <source>
        <strain evidence="2 3">ILA-1</strain>
    </source>
</reference>
<keyword evidence="1" id="KW-0472">Membrane</keyword>
<feature type="transmembrane region" description="Helical" evidence="1">
    <location>
        <begin position="41"/>
        <end position="64"/>
    </location>
</feature>
<dbReference type="KEGG" id="dpc:A6048_07960"/>
<proteinExistence type="predicted"/>
<protein>
    <submittedName>
        <fullName evidence="2">Uncharacterized protein</fullName>
    </submittedName>
</protein>
<keyword evidence="1" id="KW-1133">Transmembrane helix</keyword>
<dbReference type="Proteomes" id="UP000244903">
    <property type="component" value="Chromosome"/>
</dbReference>